<dbReference type="Pfam" id="PF00580">
    <property type="entry name" value="UvrD-helicase"/>
    <property type="match status" value="1"/>
</dbReference>
<dbReference type="Proteomes" id="UP000255082">
    <property type="component" value="Unassembled WGS sequence"/>
</dbReference>
<evidence type="ECO:0000256" key="8">
    <source>
        <dbReference type="ARBA" id="ARBA00048988"/>
    </source>
</evidence>
<evidence type="ECO:0000256" key="6">
    <source>
        <dbReference type="ARBA" id="ARBA00034617"/>
    </source>
</evidence>
<keyword evidence="2" id="KW-0378">Hydrolase</keyword>
<organism evidence="12 13">
    <name type="scientific">Nocardia africana</name>
    <dbReference type="NCBI Taxonomy" id="134964"/>
    <lineage>
        <taxon>Bacteria</taxon>
        <taxon>Bacillati</taxon>
        <taxon>Actinomycetota</taxon>
        <taxon>Actinomycetes</taxon>
        <taxon>Mycobacteriales</taxon>
        <taxon>Nocardiaceae</taxon>
        <taxon>Nocardia</taxon>
    </lineage>
</organism>
<keyword evidence="5" id="KW-0413">Isomerase</keyword>
<dbReference type="PANTHER" id="PTHR11070">
    <property type="entry name" value="UVRD / RECB / PCRA DNA HELICASE FAMILY MEMBER"/>
    <property type="match status" value="1"/>
</dbReference>
<gene>
    <name evidence="12" type="ORF">NCTC13184_05967</name>
</gene>
<evidence type="ECO:0000256" key="5">
    <source>
        <dbReference type="ARBA" id="ARBA00023235"/>
    </source>
</evidence>
<evidence type="ECO:0000259" key="10">
    <source>
        <dbReference type="Pfam" id="PF00580"/>
    </source>
</evidence>
<dbReference type="GO" id="GO:0000724">
    <property type="term" value="P:double-strand break repair via homologous recombination"/>
    <property type="evidence" value="ECO:0007669"/>
    <property type="project" value="TreeGrafter"/>
</dbReference>
<sequence>MEEGSVSELAVLWGIADCTLAVPRFGEPGWSYEETLLLACPKGHSTVHVARKPFEYNGKRLRYVALICPDCAHAYEMRDFAFTSYAQVRNASSGRGPRPQLVNASRSRTTSPANRSRPKYEPTAEQQAVIEAARAGKHLVVQAGAGAGKTSTLELVGHALAGQKVAYIAYNRVTKDEASRRFPSHVRCATAHGLARRFLQRYRHRLDNTQRQRAEDQARILGINQGVGLTKTALFPRDLARMAMETVTLYCHSHDTEIGPQHLPRQVGITDDELAYLAETVLPFACRAWADLRSTDGQLKFEHDHNFKMWALSGPRLPFDVIMLDEAQDTNPALAAVIAAQSSQQILVGDSNQQLYSWRGAVDALENWHAEERLTLCQSWRFGEAIAAEANLWLGLIGTDMRLIGNPGLNSTVGRVHRPHAVLCRTNAEAVRQVMEVLREGRRPALVGGGEAIKRLAEAAQQLQRGKQPSHRELFAFRSWAELQDYVDNDHGGRDLRPLVDLVDEHGVETILDTVDHLAHSEDDADVVVSTAHKSKGREWDTVTIANDFAEPAPDNTGRPGPLPPAAAMLAYVAVTRARQRLDPAGLDWIFDYLKQLANQRSTPSHPGYTTASVGGRGPTAAHIPRPRDRYTAGPQCAE</sequence>
<dbReference type="GO" id="GO:0003677">
    <property type="term" value="F:DNA binding"/>
    <property type="evidence" value="ECO:0007669"/>
    <property type="project" value="InterPro"/>
</dbReference>
<dbReference type="SUPFAM" id="SSF52540">
    <property type="entry name" value="P-loop containing nucleoside triphosphate hydrolases"/>
    <property type="match status" value="1"/>
</dbReference>
<feature type="domain" description="UvrD-like helicase C-terminal" evidence="11">
    <location>
        <begin position="516"/>
        <end position="582"/>
    </location>
</feature>
<evidence type="ECO:0000256" key="3">
    <source>
        <dbReference type="ARBA" id="ARBA00022806"/>
    </source>
</evidence>
<evidence type="ECO:0000313" key="13">
    <source>
        <dbReference type="Proteomes" id="UP000255082"/>
    </source>
</evidence>
<dbReference type="InterPro" id="IPR014016">
    <property type="entry name" value="UvrD-like_ATP-bd"/>
</dbReference>
<evidence type="ECO:0000256" key="1">
    <source>
        <dbReference type="ARBA" id="ARBA00022741"/>
    </source>
</evidence>
<feature type="region of interest" description="Disordered" evidence="9">
    <location>
        <begin position="601"/>
        <end position="639"/>
    </location>
</feature>
<dbReference type="GO" id="GO:0016887">
    <property type="term" value="F:ATP hydrolysis activity"/>
    <property type="evidence" value="ECO:0007669"/>
    <property type="project" value="RHEA"/>
</dbReference>
<dbReference type="InterPro" id="IPR014017">
    <property type="entry name" value="DNA_helicase_UvrD-like_C"/>
</dbReference>
<dbReference type="EMBL" id="UGRU01000001">
    <property type="protein sequence ID" value="SUA47426.1"/>
    <property type="molecule type" value="Genomic_DNA"/>
</dbReference>
<keyword evidence="4" id="KW-0067">ATP-binding</keyword>
<feature type="region of interest" description="Disordered" evidence="9">
    <location>
        <begin position="91"/>
        <end position="123"/>
    </location>
</feature>
<protein>
    <recommendedName>
        <fullName evidence="7">DNA 3'-5' helicase</fullName>
        <ecNumber evidence="7">5.6.2.4</ecNumber>
    </recommendedName>
</protein>
<dbReference type="InterPro" id="IPR027417">
    <property type="entry name" value="P-loop_NTPase"/>
</dbReference>
<evidence type="ECO:0000256" key="2">
    <source>
        <dbReference type="ARBA" id="ARBA00022801"/>
    </source>
</evidence>
<dbReference type="AlphaFoldDB" id="A0A378X1E0"/>
<evidence type="ECO:0000256" key="9">
    <source>
        <dbReference type="SAM" id="MobiDB-lite"/>
    </source>
</evidence>
<dbReference type="PANTHER" id="PTHR11070:SF30">
    <property type="entry name" value="F-BOX DNA HELICASE 1"/>
    <property type="match status" value="1"/>
</dbReference>
<dbReference type="Gene3D" id="3.40.50.300">
    <property type="entry name" value="P-loop containing nucleotide triphosphate hydrolases"/>
    <property type="match status" value="2"/>
</dbReference>
<dbReference type="InterPro" id="IPR000212">
    <property type="entry name" value="DNA_helicase_UvrD/REP"/>
</dbReference>
<comment type="catalytic activity">
    <reaction evidence="6">
        <text>Couples ATP hydrolysis with the unwinding of duplex DNA by translocating in the 3'-5' direction.</text>
        <dbReference type="EC" id="5.6.2.4"/>
    </reaction>
</comment>
<keyword evidence="3 12" id="KW-0347">Helicase</keyword>
<keyword evidence="1" id="KW-0547">Nucleotide-binding</keyword>
<comment type="catalytic activity">
    <reaction evidence="8">
        <text>ATP + H2O = ADP + phosphate + H(+)</text>
        <dbReference type="Rhea" id="RHEA:13065"/>
        <dbReference type="ChEBI" id="CHEBI:15377"/>
        <dbReference type="ChEBI" id="CHEBI:15378"/>
        <dbReference type="ChEBI" id="CHEBI:30616"/>
        <dbReference type="ChEBI" id="CHEBI:43474"/>
        <dbReference type="ChEBI" id="CHEBI:456216"/>
        <dbReference type="EC" id="5.6.2.4"/>
    </reaction>
</comment>
<feature type="compositionally biased region" description="Polar residues" evidence="9">
    <location>
        <begin position="601"/>
        <end position="613"/>
    </location>
</feature>
<feature type="domain" description="UvrD-like helicase ATP-binding" evidence="10">
    <location>
        <begin position="124"/>
        <end position="362"/>
    </location>
</feature>
<proteinExistence type="predicted"/>
<name>A0A378X1E0_9NOCA</name>
<feature type="compositionally biased region" description="Polar residues" evidence="9">
    <location>
        <begin position="102"/>
        <end position="114"/>
    </location>
</feature>
<dbReference type="Pfam" id="PF13361">
    <property type="entry name" value="UvrD_C"/>
    <property type="match status" value="1"/>
</dbReference>
<dbReference type="GO" id="GO:0005524">
    <property type="term" value="F:ATP binding"/>
    <property type="evidence" value="ECO:0007669"/>
    <property type="project" value="UniProtKB-KW"/>
</dbReference>
<evidence type="ECO:0000259" key="11">
    <source>
        <dbReference type="Pfam" id="PF13361"/>
    </source>
</evidence>
<evidence type="ECO:0000256" key="4">
    <source>
        <dbReference type="ARBA" id="ARBA00022840"/>
    </source>
</evidence>
<evidence type="ECO:0000313" key="12">
    <source>
        <dbReference type="EMBL" id="SUA47426.1"/>
    </source>
</evidence>
<dbReference type="GO" id="GO:0031297">
    <property type="term" value="P:replication fork processing"/>
    <property type="evidence" value="ECO:0007669"/>
    <property type="project" value="TreeGrafter"/>
</dbReference>
<reference evidence="12 13" key="1">
    <citation type="submission" date="2018-06" db="EMBL/GenBank/DDBJ databases">
        <authorList>
            <consortium name="Pathogen Informatics"/>
            <person name="Doyle S."/>
        </authorList>
    </citation>
    <scope>NUCLEOTIDE SEQUENCE [LARGE SCALE GENOMIC DNA]</scope>
    <source>
        <strain evidence="12 13">NCTC13184</strain>
    </source>
</reference>
<dbReference type="GO" id="GO:0043138">
    <property type="term" value="F:3'-5' DNA helicase activity"/>
    <property type="evidence" value="ECO:0007669"/>
    <property type="project" value="UniProtKB-EC"/>
</dbReference>
<dbReference type="EC" id="5.6.2.4" evidence="7"/>
<accession>A0A378X1E0</accession>
<evidence type="ECO:0000256" key="7">
    <source>
        <dbReference type="ARBA" id="ARBA00034808"/>
    </source>
</evidence>